<dbReference type="Proteomes" id="UP000192578">
    <property type="component" value="Unassembled WGS sequence"/>
</dbReference>
<evidence type="ECO:0000256" key="2">
    <source>
        <dbReference type="ARBA" id="ARBA00002035"/>
    </source>
</evidence>
<evidence type="ECO:0000256" key="14">
    <source>
        <dbReference type="SAM" id="SignalP"/>
    </source>
</evidence>
<keyword evidence="9" id="KW-0223">Dioxygenase</keyword>
<dbReference type="GO" id="GO:0031418">
    <property type="term" value="F:L-ascorbic acid binding"/>
    <property type="evidence" value="ECO:0007669"/>
    <property type="project" value="UniProtKB-KW"/>
</dbReference>
<keyword evidence="7" id="KW-0256">Endoplasmic reticulum</keyword>
<comment type="function">
    <text evidence="2">Catalyzes the post-translational formation of 4-hydroxyproline in -Xaa-Pro-Gly- sequences in collagens and other proteins.</text>
</comment>
<dbReference type="InterPro" id="IPR059068">
    <property type="entry name" value="TPR_P4H"/>
</dbReference>
<evidence type="ECO:0000313" key="18">
    <source>
        <dbReference type="Proteomes" id="UP000192578"/>
    </source>
</evidence>
<feature type="domain" description="Fe2OG dioxygenase" evidence="15">
    <location>
        <begin position="787"/>
        <end position="886"/>
    </location>
</feature>
<keyword evidence="18" id="KW-1185">Reference proteome</keyword>
<evidence type="ECO:0000256" key="9">
    <source>
        <dbReference type="ARBA" id="ARBA00022964"/>
    </source>
</evidence>
<dbReference type="AlphaFoldDB" id="A0A9X6RKH4"/>
<evidence type="ECO:0000256" key="11">
    <source>
        <dbReference type="ARBA" id="ARBA00023004"/>
    </source>
</evidence>
<dbReference type="Gene3D" id="3.10.350.10">
    <property type="entry name" value="LysM domain"/>
    <property type="match status" value="1"/>
</dbReference>
<evidence type="ECO:0000259" key="16">
    <source>
        <dbReference type="PROSITE" id="PS51782"/>
    </source>
</evidence>
<feature type="chain" id="PRO_5040861591" description="procollagen-proline 4-dioxygenase" evidence="14">
    <location>
        <begin position="24"/>
        <end position="886"/>
    </location>
</feature>
<evidence type="ECO:0000256" key="13">
    <source>
        <dbReference type="SAM" id="MobiDB-lite"/>
    </source>
</evidence>
<comment type="caution">
    <text evidence="17">The sequence shown here is derived from an EMBL/GenBank/DDBJ whole genome shotgun (WGS) entry which is preliminary data.</text>
</comment>
<dbReference type="EC" id="1.14.11.2" evidence="5"/>
<keyword evidence="10" id="KW-0560">Oxidoreductase</keyword>
<dbReference type="CDD" id="cd00118">
    <property type="entry name" value="LysM"/>
    <property type="match status" value="1"/>
</dbReference>
<evidence type="ECO:0000256" key="6">
    <source>
        <dbReference type="ARBA" id="ARBA00022723"/>
    </source>
</evidence>
<evidence type="ECO:0000256" key="1">
    <source>
        <dbReference type="ARBA" id="ARBA00001961"/>
    </source>
</evidence>
<dbReference type="GO" id="GO:0005506">
    <property type="term" value="F:iron ion binding"/>
    <property type="evidence" value="ECO:0007669"/>
    <property type="project" value="InterPro"/>
</dbReference>
<keyword evidence="6" id="KW-0479">Metal-binding</keyword>
<keyword evidence="11" id="KW-0408">Iron</keyword>
<dbReference type="Pfam" id="PF13640">
    <property type="entry name" value="2OG-FeII_Oxy_3"/>
    <property type="match status" value="1"/>
</dbReference>
<name>A0A9X6RKH4_HYPEX</name>
<dbReference type="Gene3D" id="1.25.40.10">
    <property type="entry name" value="Tetratricopeptide repeat domain"/>
    <property type="match status" value="1"/>
</dbReference>
<dbReference type="InterPro" id="IPR018392">
    <property type="entry name" value="LysM"/>
</dbReference>
<evidence type="ECO:0000256" key="5">
    <source>
        <dbReference type="ARBA" id="ARBA00012269"/>
    </source>
</evidence>
<dbReference type="InterPro" id="IPR006620">
    <property type="entry name" value="Pro_4_hyd_alph"/>
</dbReference>
<feature type="signal peptide" evidence="14">
    <location>
        <begin position="1"/>
        <end position="23"/>
    </location>
</feature>
<dbReference type="Pfam" id="PF23558">
    <property type="entry name" value="TPR_P4H"/>
    <property type="match status" value="1"/>
</dbReference>
<dbReference type="InterPro" id="IPR036779">
    <property type="entry name" value="LysM_dom_sf"/>
</dbReference>
<gene>
    <name evidence="17" type="ORF">BV898_15722</name>
</gene>
<dbReference type="PROSITE" id="PS51471">
    <property type="entry name" value="FE2OG_OXY"/>
    <property type="match status" value="1"/>
</dbReference>
<dbReference type="InterPro" id="IPR045054">
    <property type="entry name" value="P4HA-like"/>
</dbReference>
<evidence type="ECO:0000256" key="3">
    <source>
        <dbReference type="ARBA" id="ARBA00004319"/>
    </source>
</evidence>
<dbReference type="Pfam" id="PF08336">
    <property type="entry name" value="P4Ha_N"/>
    <property type="match status" value="1"/>
</dbReference>
<organism evidence="17 18">
    <name type="scientific">Hypsibius exemplaris</name>
    <name type="common">Freshwater tardigrade</name>
    <dbReference type="NCBI Taxonomy" id="2072580"/>
    <lineage>
        <taxon>Eukaryota</taxon>
        <taxon>Metazoa</taxon>
        <taxon>Ecdysozoa</taxon>
        <taxon>Tardigrada</taxon>
        <taxon>Eutardigrada</taxon>
        <taxon>Parachela</taxon>
        <taxon>Hypsibioidea</taxon>
        <taxon>Hypsibiidae</taxon>
        <taxon>Hypsibius</taxon>
    </lineage>
</organism>
<sequence>MGALSLCLLGAIYGLVELGLVVSVPTVGPKAGGSTPDDNTITLETLVWGDFYVNYGFAAPPNARSPNEGPPNARSPNEAPPNAAPPNAISPNEAPPNEAPPNAISRNEAPPNAAPPNAASPNAAVYSTLLVPLLHQLRSFFSVNTSTPAAMRALSLCLLGAIFGLVELGLVLSVPVVGPKVGGSTPDDALEAVRCLRTHAVVAGDVPFTIARTYRITAEKLQFLNPAMDIHDLESGQRLCVEANHYPNTTPGSDPEPSPTPEIPDNTITLETRLCGDFYVNYGFDPEPNLITIPAHCQQEEVRNSFKNYLKENKGLLGHRSRDAWRVNCANPHYCTLCKSVCPIRKRRICDENGSSRKRRAFRLTLIPSSLYSSVFLKTGDSVKLWQASGEIYSSMADLERMISAERAVLRVLQDARDREANKLKEARRYLADIRRTLDVAERLPEEPVSVKAETIFRHPINVFRFIKRHGGAEWKLLQTVLARNITHEISEAIDGIRQNEKFPGDEDITGIMESMHRLQATYKIHPADIVNGRIPGTRPTLPFTMQETFIAGQKHSEMKLYASAIAWLEIALAMMYRELDAADVEEKVVSTQILDWLQHSIWHHNGNLSRAMELSAEIQAADPDYPNVKENLKFFRESLGNVTAEERAVMHGPAEVYNIEAEFTGHYETLCRGELEIAHPVRRYQRCYLETYGNPFLLLQPVKTEVVHVNPDVFILHHVIQPSAMERVKKAGRDSLGRALVISNDTAGVLSKSRISKNAFLQEKLDAAVGTINILSGLVTNLDKDQAELLQLNNYGVGGLYLPHLDYLNDVHKSGTHLITPDLGDRIATFMVYLSDVEAGGATVFPHLNLTLYPEKGSAAFWYNLYRDGMGDDRTLHGLSGVVRQ</sequence>
<evidence type="ECO:0000256" key="7">
    <source>
        <dbReference type="ARBA" id="ARBA00022824"/>
    </source>
</evidence>
<dbReference type="Gene3D" id="6.10.140.1460">
    <property type="match status" value="1"/>
</dbReference>
<keyword evidence="8" id="KW-0847">Vitamin C</keyword>
<evidence type="ECO:0000259" key="15">
    <source>
        <dbReference type="PROSITE" id="PS51471"/>
    </source>
</evidence>
<dbReference type="Pfam" id="PF01476">
    <property type="entry name" value="LysM"/>
    <property type="match status" value="1"/>
</dbReference>
<evidence type="ECO:0000256" key="4">
    <source>
        <dbReference type="ARBA" id="ARBA00006511"/>
    </source>
</evidence>
<dbReference type="SMART" id="SM00702">
    <property type="entry name" value="P4Hc"/>
    <property type="match status" value="1"/>
</dbReference>
<proteinExistence type="inferred from homology"/>
<protein>
    <recommendedName>
        <fullName evidence="5">procollagen-proline 4-dioxygenase</fullName>
        <ecNumber evidence="5">1.14.11.2</ecNumber>
    </recommendedName>
</protein>
<dbReference type="InterPro" id="IPR005123">
    <property type="entry name" value="Oxoglu/Fe-dep_dioxygenase_dom"/>
</dbReference>
<dbReference type="EMBL" id="MTYJ01000218">
    <property type="protein sequence ID" value="OWA51228.1"/>
    <property type="molecule type" value="Genomic_DNA"/>
</dbReference>
<comment type="cofactor">
    <cofactor evidence="1">
        <name>L-ascorbate</name>
        <dbReference type="ChEBI" id="CHEBI:38290"/>
    </cofactor>
</comment>
<dbReference type="PROSITE" id="PS51782">
    <property type="entry name" value="LYSM"/>
    <property type="match status" value="1"/>
</dbReference>
<feature type="region of interest" description="Disordered" evidence="13">
    <location>
        <begin position="62"/>
        <end position="119"/>
    </location>
</feature>
<dbReference type="Gene3D" id="2.60.120.620">
    <property type="entry name" value="q2cbj1_9rhob like domain"/>
    <property type="match status" value="1"/>
</dbReference>
<feature type="domain" description="LysM" evidence="16">
    <location>
        <begin position="197"/>
        <end position="241"/>
    </location>
</feature>
<reference evidence="18" key="1">
    <citation type="submission" date="2017-01" db="EMBL/GenBank/DDBJ databases">
        <title>Comparative genomics of anhydrobiosis in the tardigrade Hypsibius dujardini.</title>
        <authorList>
            <person name="Yoshida Y."/>
            <person name="Koutsovoulos G."/>
            <person name="Laetsch D."/>
            <person name="Stevens L."/>
            <person name="Kumar S."/>
            <person name="Horikawa D."/>
            <person name="Ishino K."/>
            <person name="Komine S."/>
            <person name="Tomita M."/>
            <person name="Blaxter M."/>
            <person name="Arakawa K."/>
        </authorList>
    </citation>
    <scope>NUCLEOTIDE SEQUENCE [LARGE SCALE GENOMIC DNA]</scope>
    <source>
        <strain evidence="18">Z151</strain>
    </source>
</reference>
<comment type="subcellular location">
    <subcellularLocation>
        <location evidence="3">Endoplasmic reticulum lumen</location>
    </subcellularLocation>
</comment>
<dbReference type="InterPro" id="IPR044862">
    <property type="entry name" value="Pro_4_hyd_alph_FE2OG_OXY"/>
</dbReference>
<dbReference type="SUPFAM" id="SSF54106">
    <property type="entry name" value="LysM domain"/>
    <property type="match status" value="1"/>
</dbReference>
<comment type="similarity">
    <text evidence="4">Belongs to the P4HA family.</text>
</comment>
<keyword evidence="14" id="KW-0732">Signal</keyword>
<evidence type="ECO:0000313" key="17">
    <source>
        <dbReference type="EMBL" id="OWA51228.1"/>
    </source>
</evidence>
<keyword evidence="12" id="KW-0325">Glycoprotein</keyword>
<accession>A0A9X6RKH4</accession>
<dbReference type="SMART" id="SM00257">
    <property type="entry name" value="LysM"/>
    <property type="match status" value="1"/>
</dbReference>
<dbReference type="InterPro" id="IPR013547">
    <property type="entry name" value="P4H_N"/>
</dbReference>
<evidence type="ECO:0000256" key="12">
    <source>
        <dbReference type="ARBA" id="ARBA00023180"/>
    </source>
</evidence>
<dbReference type="PANTHER" id="PTHR10869">
    <property type="entry name" value="PROLYL 4-HYDROXYLASE ALPHA SUBUNIT"/>
    <property type="match status" value="1"/>
</dbReference>
<evidence type="ECO:0000256" key="10">
    <source>
        <dbReference type="ARBA" id="ARBA00023002"/>
    </source>
</evidence>
<dbReference type="PANTHER" id="PTHR10869:SF244">
    <property type="entry name" value="PROLYL 4-HYDROXYLASE SUBUNIT ALPHA-2"/>
    <property type="match status" value="1"/>
</dbReference>
<evidence type="ECO:0000256" key="8">
    <source>
        <dbReference type="ARBA" id="ARBA00022896"/>
    </source>
</evidence>
<feature type="compositionally biased region" description="Low complexity" evidence="13">
    <location>
        <begin position="100"/>
        <end position="119"/>
    </location>
</feature>
<dbReference type="GO" id="GO:0005788">
    <property type="term" value="C:endoplasmic reticulum lumen"/>
    <property type="evidence" value="ECO:0007669"/>
    <property type="project" value="UniProtKB-SubCell"/>
</dbReference>
<dbReference type="GO" id="GO:0004656">
    <property type="term" value="F:procollagen-proline 4-dioxygenase activity"/>
    <property type="evidence" value="ECO:0007669"/>
    <property type="project" value="UniProtKB-EC"/>
</dbReference>
<dbReference type="InterPro" id="IPR011990">
    <property type="entry name" value="TPR-like_helical_dom_sf"/>
</dbReference>
<dbReference type="OrthoDB" id="420380at2759"/>